<proteinExistence type="predicted"/>
<dbReference type="Pfam" id="PF11225">
    <property type="entry name" value="DUF3024"/>
    <property type="match status" value="1"/>
</dbReference>
<sequence length="116" mass="13843">MAFTEFEVAAHAALIEKLFWSKRRPPLHIRDQMREGQRFTEQSIELFFVRPVFNDPTRFTEEKIAKLTYVRSSDRWRIFWQRADLKWHSYPPCPEVPSLAEALRVVHEDANACFFG</sequence>
<organism evidence="1">
    <name type="scientific">mine drainage metagenome</name>
    <dbReference type="NCBI Taxonomy" id="410659"/>
    <lineage>
        <taxon>unclassified sequences</taxon>
        <taxon>metagenomes</taxon>
        <taxon>ecological metagenomes</taxon>
    </lineage>
</organism>
<reference evidence="1" key="1">
    <citation type="submission" date="2016-10" db="EMBL/GenBank/DDBJ databases">
        <title>Sequence of Gallionella enrichment culture.</title>
        <authorList>
            <person name="Poehlein A."/>
            <person name="Muehling M."/>
            <person name="Daniel R."/>
        </authorList>
    </citation>
    <scope>NUCLEOTIDE SEQUENCE</scope>
</reference>
<evidence type="ECO:0000313" key="1">
    <source>
        <dbReference type="EMBL" id="OIQ84776.1"/>
    </source>
</evidence>
<gene>
    <name evidence="1" type="ORF">GALL_333910</name>
</gene>
<comment type="caution">
    <text evidence="1">The sequence shown here is derived from an EMBL/GenBank/DDBJ whole genome shotgun (WGS) entry which is preliminary data.</text>
</comment>
<dbReference type="AlphaFoldDB" id="A0A1J5QMZ8"/>
<protein>
    <recommendedName>
        <fullName evidence="2">DUF3024 domain-containing protein</fullName>
    </recommendedName>
</protein>
<dbReference type="EMBL" id="MLJW01000592">
    <property type="protein sequence ID" value="OIQ84776.1"/>
    <property type="molecule type" value="Genomic_DNA"/>
</dbReference>
<accession>A0A1J5QMZ8</accession>
<name>A0A1J5QMZ8_9ZZZZ</name>
<dbReference type="InterPro" id="IPR021388">
    <property type="entry name" value="DUF3024"/>
</dbReference>
<evidence type="ECO:0008006" key="2">
    <source>
        <dbReference type="Google" id="ProtNLM"/>
    </source>
</evidence>